<dbReference type="AlphaFoldDB" id="A0A0M3IFN0"/>
<dbReference type="Proteomes" id="UP000036681">
    <property type="component" value="Unplaced"/>
</dbReference>
<feature type="compositionally biased region" description="Gly residues" evidence="1">
    <location>
        <begin position="199"/>
        <end position="220"/>
    </location>
</feature>
<evidence type="ECO:0000313" key="3">
    <source>
        <dbReference type="WBParaSite" id="ALUE_0001702601-mRNA-1"/>
    </source>
</evidence>
<evidence type="ECO:0000256" key="1">
    <source>
        <dbReference type="SAM" id="MobiDB-lite"/>
    </source>
</evidence>
<protein>
    <submittedName>
        <fullName evidence="3">Glyco_hydro81C domain-containing protein</fullName>
    </submittedName>
</protein>
<sequence>MTTANPPPQEDIWAFGPIGSPFPDNPVHALGQANMYVALWYKHGRPVHGRAWNNGGVIECSFPYKKAELTGIKDLGGQIQILQYKGDHNSLGFWYEWIKYKDRFEKAEERQMLKCGDSLPILWKDRKEGAILGYLDNSTEFALFSHDGITELLQGPALDNMWIIVRNIKGGPPSCECKNCYRPPPPPPPAPESDADKAGGAGGAGGTGVGTEAGAGGAAGAGAPLPPRVMIDEWMDIRAGDPWPERKLMKALNKTLDTIPGENPDQYVALWYQQGEPIMGRVWNDNGKVAAAFGWFDKEYRDKVGSLQVLVELADYVRGFDYKWVPFSECGHFGEKEWTPVYVDYPKGIISPAVMTWEGKQILGKVAAAFGWFDKEYRDKVGSLQVLVELADYVRGFDYKWVPFSECGHFGEKEWTPVYVDYPKGIISPAVMTWEGKQILGKADIRNEKVSSAFNGKENCIIGPAAQAQMVLCRKPRPGYKFD</sequence>
<dbReference type="PANTHER" id="PTHR31578:SF3">
    <property type="entry name" value="NEMATODE SPECIFIC PEPTIDE FAMILY"/>
    <property type="match status" value="1"/>
</dbReference>
<keyword evidence="2" id="KW-1185">Reference proteome</keyword>
<dbReference type="PANTHER" id="PTHR31578">
    <property type="entry name" value="PROTEIN CBG21223-RELATED"/>
    <property type="match status" value="1"/>
</dbReference>
<dbReference type="WBParaSite" id="ALUE_0001702601-mRNA-1">
    <property type="protein sequence ID" value="ALUE_0001702601-mRNA-1"/>
    <property type="gene ID" value="ALUE_0001702601"/>
</dbReference>
<dbReference type="InterPro" id="IPR021010">
    <property type="entry name" value="Cytosolic_motility_protein"/>
</dbReference>
<proteinExistence type="predicted"/>
<reference evidence="3" key="1">
    <citation type="submission" date="2016-05" db="UniProtKB">
        <authorList>
            <consortium name="WormBaseParasite"/>
        </authorList>
    </citation>
    <scope>IDENTIFICATION</scope>
</reference>
<evidence type="ECO:0000313" key="2">
    <source>
        <dbReference type="Proteomes" id="UP000036681"/>
    </source>
</evidence>
<name>A0A0M3IFN0_ASCLU</name>
<accession>A0A0M3IFN0</accession>
<dbReference type="Pfam" id="PF12150">
    <property type="entry name" value="MFP2b"/>
    <property type="match status" value="2"/>
</dbReference>
<dbReference type="SUPFAM" id="SSF141739">
    <property type="entry name" value="MFPT repeat-like"/>
    <property type="match status" value="3"/>
</dbReference>
<feature type="region of interest" description="Disordered" evidence="1">
    <location>
        <begin position="185"/>
        <end position="222"/>
    </location>
</feature>
<organism evidence="2 3">
    <name type="scientific">Ascaris lumbricoides</name>
    <name type="common">Giant roundworm</name>
    <dbReference type="NCBI Taxonomy" id="6252"/>
    <lineage>
        <taxon>Eukaryota</taxon>
        <taxon>Metazoa</taxon>
        <taxon>Ecdysozoa</taxon>
        <taxon>Nematoda</taxon>
        <taxon>Chromadorea</taxon>
        <taxon>Rhabditida</taxon>
        <taxon>Spirurina</taxon>
        <taxon>Ascaridomorpha</taxon>
        <taxon>Ascaridoidea</taxon>
        <taxon>Ascarididae</taxon>
        <taxon>Ascaris</taxon>
    </lineage>
</organism>